<dbReference type="EMBL" id="JACEFO010001753">
    <property type="protein sequence ID" value="KAF8711345.1"/>
    <property type="molecule type" value="Genomic_DNA"/>
</dbReference>
<evidence type="ECO:0000313" key="3">
    <source>
        <dbReference type="Proteomes" id="UP000636709"/>
    </source>
</evidence>
<evidence type="ECO:0000313" key="2">
    <source>
        <dbReference type="EMBL" id="KAF8711345.1"/>
    </source>
</evidence>
<proteinExistence type="predicted"/>
<sequence length="102" mass="11569">MFPTKATVLFLVVFTTFSINPVIGVPDCSNYTKSRLLILCQCYITKGDLVQLPPYQGYCCVAVRRLQRKDNQMIQCLAGLLDSEDKKKYDATKVRHLSVCCK</sequence>
<feature type="signal peptide" evidence="1">
    <location>
        <begin position="1"/>
        <end position="24"/>
    </location>
</feature>
<organism evidence="2 3">
    <name type="scientific">Digitaria exilis</name>
    <dbReference type="NCBI Taxonomy" id="1010633"/>
    <lineage>
        <taxon>Eukaryota</taxon>
        <taxon>Viridiplantae</taxon>
        <taxon>Streptophyta</taxon>
        <taxon>Embryophyta</taxon>
        <taxon>Tracheophyta</taxon>
        <taxon>Spermatophyta</taxon>
        <taxon>Magnoliopsida</taxon>
        <taxon>Liliopsida</taxon>
        <taxon>Poales</taxon>
        <taxon>Poaceae</taxon>
        <taxon>PACMAD clade</taxon>
        <taxon>Panicoideae</taxon>
        <taxon>Panicodae</taxon>
        <taxon>Paniceae</taxon>
        <taxon>Anthephorinae</taxon>
        <taxon>Digitaria</taxon>
    </lineage>
</organism>
<accession>A0A835ET99</accession>
<keyword evidence="3" id="KW-1185">Reference proteome</keyword>
<keyword evidence="1" id="KW-0732">Signal</keyword>
<name>A0A835ET99_9POAL</name>
<evidence type="ECO:0000256" key="1">
    <source>
        <dbReference type="SAM" id="SignalP"/>
    </source>
</evidence>
<comment type="caution">
    <text evidence="2">The sequence shown here is derived from an EMBL/GenBank/DDBJ whole genome shotgun (WGS) entry which is preliminary data.</text>
</comment>
<dbReference type="Proteomes" id="UP000636709">
    <property type="component" value="Unassembled WGS sequence"/>
</dbReference>
<dbReference type="AlphaFoldDB" id="A0A835ET99"/>
<feature type="chain" id="PRO_5032644643" evidence="1">
    <location>
        <begin position="25"/>
        <end position="102"/>
    </location>
</feature>
<reference evidence="2" key="1">
    <citation type="submission" date="2020-07" db="EMBL/GenBank/DDBJ databases">
        <title>Genome sequence and genetic diversity analysis of an under-domesticated orphan crop, white fonio (Digitaria exilis).</title>
        <authorList>
            <person name="Bennetzen J.L."/>
            <person name="Chen S."/>
            <person name="Ma X."/>
            <person name="Wang X."/>
            <person name="Yssel A.E.J."/>
            <person name="Chaluvadi S.R."/>
            <person name="Johnson M."/>
            <person name="Gangashetty P."/>
            <person name="Hamidou F."/>
            <person name="Sanogo M.D."/>
            <person name="Zwaenepoel A."/>
            <person name="Wallace J."/>
            <person name="Van De Peer Y."/>
            <person name="Van Deynze A."/>
        </authorList>
    </citation>
    <scope>NUCLEOTIDE SEQUENCE</scope>
    <source>
        <tissue evidence="2">Leaves</tissue>
    </source>
</reference>
<protein>
    <submittedName>
        <fullName evidence="2">Uncharacterized protein</fullName>
    </submittedName>
</protein>
<gene>
    <name evidence="2" type="ORF">HU200_029373</name>
</gene>